<sequence length="176" mass="18394">MTPYLGEIRLFGGTFAPANWHLCNGALLAISNYDALYALIGTTYGGDGQTTFAVPDLRGRFPVSQGTGPGLSSYVIGQASGSETVTLLETQIPPHSHSLIAQATAATTSQPSNALLAEPELGELLYLDPTGLTTTDFTLAIDTVQPSGNTLPHDNIMPTLAATYIIALAGIFPSRN</sequence>
<dbReference type="SUPFAM" id="SSF88874">
    <property type="entry name" value="Receptor-binding domain of short tail fibre protein gp12"/>
    <property type="match status" value="1"/>
</dbReference>
<dbReference type="InterPro" id="IPR011083">
    <property type="entry name" value="Phage_tail_collar_dom"/>
</dbReference>
<evidence type="ECO:0000313" key="2">
    <source>
        <dbReference type="EMBL" id="QNQ10180.1"/>
    </source>
</evidence>
<feature type="domain" description="Phage tail collar" evidence="1">
    <location>
        <begin position="6"/>
        <end position="62"/>
    </location>
</feature>
<organism evidence="2 3">
    <name type="scientific">Sphingomonas alpina</name>
    <dbReference type="NCBI Taxonomy" id="653931"/>
    <lineage>
        <taxon>Bacteria</taxon>
        <taxon>Pseudomonadati</taxon>
        <taxon>Pseudomonadota</taxon>
        <taxon>Alphaproteobacteria</taxon>
        <taxon>Sphingomonadales</taxon>
        <taxon>Sphingomonadaceae</taxon>
        <taxon>Sphingomonas</taxon>
    </lineage>
</organism>
<dbReference type="EMBL" id="CP061038">
    <property type="protein sequence ID" value="QNQ10180.1"/>
    <property type="molecule type" value="Genomic_DNA"/>
</dbReference>
<dbReference type="InterPro" id="IPR037053">
    <property type="entry name" value="Phage_tail_collar_dom_sf"/>
</dbReference>
<evidence type="ECO:0000313" key="3">
    <source>
        <dbReference type="Proteomes" id="UP000516148"/>
    </source>
</evidence>
<gene>
    <name evidence="2" type="ORF">H3Z74_02730</name>
</gene>
<accession>A0A7H0LKH7</accession>
<dbReference type="Gene3D" id="3.90.1340.10">
    <property type="entry name" value="Phage tail collar domain"/>
    <property type="match status" value="1"/>
</dbReference>
<proteinExistence type="predicted"/>
<dbReference type="Pfam" id="PF07484">
    <property type="entry name" value="Collar"/>
    <property type="match status" value="1"/>
</dbReference>
<keyword evidence="3" id="KW-1185">Reference proteome</keyword>
<evidence type="ECO:0000259" key="1">
    <source>
        <dbReference type="Pfam" id="PF07484"/>
    </source>
</evidence>
<protein>
    <submittedName>
        <fullName evidence="2">Phage tail protein</fullName>
    </submittedName>
</protein>
<name>A0A7H0LKH7_9SPHN</name>
<dbReference type="RefSeq" id="WP_187762484.1">
    <property type="nucleotide sequence ID" value="NZ_CP061038.1"/>
</dbReference>
<dbReference type="AlphaFoldDB" id="A0A7H0LKH7"/>
<dbReference type="Proteomes" id="UP000516148">
    <property type="component" value="Chromosome"/>
</dbReference>
<dbReference type="KEGG" id="spap:H3Z74_02730"/>
<reference evidence="2 3" key="1">
    <citation type="submission" date="2020-09" db="EMBL/GenBank/DDBJ databases">
        <title>Sphingomonas sp., a new species isolated from pork steak.</title>
        <authorList>
            <person name="Heidler von Heilborn D."/>
        </authorList>
    </citation>
    <scope>NUCLEOTIDE SEQUENCE [LARGE SCALE GENOMIC DNA]</scope>
    <source>
        <strain evidence="3">S8-3T</strain>
    </source>
</reference>